<dbReference type="Proteomes" id="UP000039865">
    <property type="component" value="Unassembled WGS sequence"/>
</dbReference>
<dbReference type="Pfam" id="PF03357">
    <property type="entry name" value="Snf7"/>
    <property type="match status" value="1"/>
</dbReference>
<dbReference type="GO" id="GO:0000815">
    <property type="term" value="C:ESCRT III complex"/>
    <property type="evidence" value="ECO:0007669"/>
    <property type="project" value="TreeGrafter"/>
</dbReference>
<name>A0A078A7U0_STYLE</name>
<dbReference type="EMBL" id="CCKQ01006977">
    <property type="protein sequence ID" value="CDW78314.1"/>
    <property type="molecule type" value="Genomic_DNA"/>
</dbReference>
<dbReference type="FunCoup" id="A0A078A7U0">
    <property type="interactions" value="351"/>
</dbReference>
<evidence type="ECO:0000256" key="1">
    <source>
        <dbReference type="ARBA" id="ARBA00004177"/>
    </source>
</evidence>
<evidence type="ECO:0000256" key="3">
    <source>
        <dbReference type="ARBA" id="ARBA00022753"/>
    </source>
</evidence>
<dbReference type="AlphaFoldDB" id="A0A078A7U0"/>
<dbReference type="GO" id="GO:0009898">
    <property type="term" value="C:cytoplasmic side of plasma membrane"/>
    <property type="evidence" value="ECO:0007669"/>
    <property type="project" value="TreeGrafter"/>
</dbReference>
<gene>
    <name evidence="5" type="primary">Contig8300.g8854</name>
    <name evidence="5" type="ORF">STYLEM_7290</name>
</gene>
<feature type="region of interest" description="Disordered" evidence="4">
    <location>
        <begin position="186"/>
        <end position="222"/>
    </location>
</feature>
<protein>
    <submittedName>
        <fullName evidence="5">Vacuolar sorting protein</fullName>
    </submittedName>
</protein>
<evidence type="ECO:0000256" key="4">
    <source>
        <dbReference type="SAM" id="MobiDB-lite"/>
    </source>
</evidence>
<dbReference type="GO" id="GO:0006900">
    <property type="term" value="P:vesicle budding from membrane"/>
    <property type="evidence" value="ECO:0007669"/>
    <property type="project" value="TreeGrafter"/>
</dbReference>
<dbReference type="InterPro" id="IPR005024">
    <property type="entry name" value="Snf7_fam"/>
</dbReference>
<dbReference type="PANTHER" id="PTHR22761:SF10">
    <property type="entry name" value="GH13992P"/>
    <property type="match status" value="1"/>
</dbReference>
<dbReference type="InParanoid" id="A0A078A7U0"/>
<accession>A0A078A7U0</accession>
<reference evidence="5 6" key="1">
    <citation type="submission" date="2014-06" db="EMBL/GenBank/DDBJ databases">
        <authorList>
            <person name="Swart Estienne"/>
        </authorList>
    </citation>
    <scope>NUCLEOTIDE SEQUENCE [LARGE SCALE GENOMIC DNA]</scope>
    <source>
        <strain evidence="5 6">130c</strain>
    </source>
</reference>
<evidence type="ECO:0000313" key="6">
    <source>
        <dbReference type="Proteomes" id="UP000039865"/>
    </source>
</evidence>
<dbReference type="GO" id="GO:0005771">
    <property type="term" value="C:multivesicular body"/>
    <property type="evidence" value="ECO:0007669"/>
    <property type="project" value="TreeGrafter"/>
</dbReference>
<dbReference type="OrthoDB" id="5592979at2759"/>
<dbReference type="PANTHER" id="PTHR22761">
    <property type="entry name" value="CHARGED MULTIVESICULAR BODY PROTEIN"/>
    <property type="match status" value="1"/>
</dbReference>
<evidence type="ECO:0000313" key="5">
    <source>
        <dbReference type="EMBL" id="CDW78314.1"/>
    </source>
</evidence>
<comment type="similarity">
    <text evidence="2">Belongs to the SNF7 family.</text>
</comment>
<feature type="compositionally biased region" description="Polar residues" evidence="4">
    <location>
        <begin position="22"/>
        <end position="31"/>
    </location>
</feature>
<keyword evidence="3" id="KW-0967">Endosome</keyword>
<sequence>MFKKLFGSSGGDKKKEAPPQVDPTQTMDRLSEQIENVQKRSKKIEMDMKRLLQEALEKKKAKDTRGAVFALKRKKMLEKEVAKLDGQMVLLEQQRLMIETSIQDAQVFQSLSAGSKTVDQLNKQLNIDDLEEVKERIEEQKADMDEKTDFFVRAGQMEDEDDLLDELNELEAELAEDELAQLEIGSDPLDMGAGPVKQPAARVQNKVQNEDDELRALEAMMS</sequence>
<keyword evidence="6" id="KW-1185">Reference proteome</keyword>
<comment type="subcellular location">
    <subcellularLocation>
        <location evidence="1">Endosome</location>
    </subcellularLocation>
</comment>
<feature type="region of interest" description="Disordered" evidence="4">
    <location>
        <begin position="1"/>
        <end position="31"/>
    </location>
</feature>
<dbReference type="Gene3D" id="1.10.287.1060">
    <property type="entry name" value="ESAT-6-like"/>
    <property type="match status" value="1"/>
</dbReference>
<dbReference type="GO" id="GO:0032511">
    <property type="term" value="P:late endosome to vacuole transport via multivesicular body sorting pathway"/>
    <property type="evidence" value="ECO:0007669"/>
    <property type="project" value="TreeGrafter"/>
</dbReference>
<organism evidence="5 6">
    <name type="scientific">Stylonychia lemnae</name>
    <name type="common">Ciliate</name>
    <dbReference type="NCBI Taxonomy" id="5949"/>
    <lineage>
        <taxon>Eukaryota</taxon>
        <taxon>Sar</taxon>
        <taxon>Alveolata</taxon>
        <taxon>Ciliophora</taxon>
        <taxon>Intramacronucleata</taxon>
        <taxon>Spirotrichea</taxon>
        <taxon>Stichotrichia</taxon>
        <taxon>Sporadotrichida</taxon>
        <taxon>Oxytrichidae</taxon>
        <taxon>Stylonychinae</taxon>
        <taxon>Stylonychia</taxon>
    </lineage>
</organism>
<evidence type="ECO:0000256" key="2">
    <source>
        <dbReference type="ARBA" id="ARBA00006190"/>
    </source>
</evidence>
<proteinExistence type="inferred from homology"/>
<dbReference type="OMA" id="DKIDDMM"/>